<evidence type="ECO:0000256" key="3">
    <source>
        <dbReference type="ARBA" id="ARBA00023027"/>
    </source>
</evidence>
<dbReference type="GO" id="GO:0047001">
    <property type="term" value="F:2-dehydro-3-deoxy-D-gluconate 5-dehydrogenase activity"/>
    <property type="evidence" value="ECO:0007669"/>
    <property type="project" value="UniProtKB-EC"/>
</dbReference>
<comment type="caution">
    <text evidence="9">The sequence shown here is derived from an EMBL/GenBank/DDBJ whole genome shotgun (WGS) entry which is preliminary data.</text>
</comment>
<evidence type="ECO:0000313" key="9">
    <source>
        <dbReference type="EMBL" id="RAS38820.1"/>
    </source>
</evidence>
<evidence type="ECO:0000256" key="6">
    <source>
        <dbReference type="ARBA" id="ARBA00071389"/>
    </source>
</evidence>
<dbReference type="PRINTS" id="PR00080">
    <property type="entry name" value="SDRFAMILY"/>
</dbReference>
<evidence type="ECO:0000256" key="4">
    <source>
        <dbReference type="ARBA" id="ARBA00051099"/>
    </source>
</evidence>
<evidence type="ECO:0000313" key="10">
    <source>
        <dbReference type="Proteomes" id="UP000248918"/>
    </source>
</evidence>
<dbReference type="FunFam" id="3.40.50.720:FF:000081">
    <property type="entry name" value="2-deoxy-D-gluconate 3-dehydrogenase"/>
    <property type="match status" value="1"/>
</dbReference>
<dbReference type="InterPro" id="IPR002347">
    <property type="entry name" value="SDR_fam"/>
</dbReference>
<keyword evidence="3" id="KW-0520">NAD</keyword>
<dbReference type="InterPro" id="IPR020904">
    <property type="entry name" value="Sc_DH/Rdtase_CS"/>
</dbReference>
<dbReference type="SUPFAM" id="SSF51735">
    <property type="entry name" value="NAD(P)-binding Rossmann-fold domains"/>
    <property type="match status" value="1"/>
</dbReference>
<sequence length="256" mass="26659">MGLNTVNTFDLSGRVAIVTGSNTGLGAGMAVALAAAGCDIVGVSRADSGDTAARVQACGRRFADVRADLASVAPVEDIVRAAVEAFGRVDVLVNNAGIIRRADALEFSVDDWDAVMDVNLKSLFFLSQATARQFVEQRGGGKIINVASMLSFQGGIRVASYTASKSGVLGLTRLLANEWAAHGINVNAIAPGYMATANTAALRDDAQRNEEILGRIPANRWGTPEDLAGPVVFLASSASDYVHGHTLAVDGGWLAR</sequence>
<evidence type="ECO:0000256" key="7">
    <source>
        <dbReference type="ARBA" id="ARBA00075624"/>
    </source>
</evidence>
<dbReference type="NCBIfam" id="TIGR01832">
    <property type="entry name" value="kduD"/>
    <property type="match status" value="1"/>
</dbReference>
<dbReference type="PROSITE" id="PS00061">
    <property type="entry name" value="ADH_SHORT"/>
    <property type="match status" value="1"/>
</dbReference>
<keyword evidence="2" id="KW-0560">Oxidoreductase</keyword>
<proteinExistence type="inferred from homology"/>
<dbReference type="InterPro" id="IPR036291">
    <property type="entry name" value="NAD(P)-bd_dom_sf"/>
</dbReference>
<evidence type="ECO:0000256" key="5">
    <source>
        <dbReference type="ARBA" id="ARBA00066584"/>
    </source>
</evidence>
<evidence type="ECO:0000256" key="2">
    <source>
        <dbReference type="ARBA" id="ARBA00023002"/>
    </source>
</evidence>
<dbReference type="Proteomes" id="UP000248918">
    <property type="component" value="Unassembled WGS sequence"/>
</dbReference>
<dbReference type="PANTHER" id="PTHR42760:SF5">
    <property type="entry name" value="2-DEHYDRO-3-DEOXY-D-GLUCONATE 5-DEHYDROGENASE"/>
    <property type="match status" value="1"/>
</dbReference>
<dbReference type="GO" id="GO:0051287">
    <property type="term" value="F:NAD binding"/>
    <property type="evidence" value="ECO:0007669"/>
    <property type="project" value="InterPro"/>
</dbReference>
<dbReference type="InterPro" id="IPR011286">
    <property type="entry name" value="2-deoxy-D-gluc_3_DH"/>
</dbReference>
<gene>
    <name evidence="9" type="ORF">BX591_101149</name>
</gene>
<dbReference type="PANTHER" id="PTHR42760">
    <property type="entry name" value="SHORT-CHAIN DEHYDROGENASES/REDUCTASES FAMILY MEMBER"/>
    <property type="match status" value="1"/>
</dbReference>
<dbReference type="RefSeq" id="WP_111928852.1">
    <property type="nucleotide sequence ID" value="NZ_CADFFP010000004.1"/>
</dbReference>
<dbReference type="PRINTS" id="PR00081">
    <property type="entry name" value="GDHRDH"/>
</dbReference>
<evidence type="ECO:0000256" key="1">
    <source>
        <dbReference type="ARBA" id="ARBA00006484"/>
    </source>
</evidence>
<evidence type="ECO:0000256" key="8">
    <source>
        <dbReference type="ARBA" id="ARBA00079135"/>
    </source>
</evidence>
<dbReference type="Pfam" id="PF13561">
    <property type="entry name" value="adh_short_C2"/>
    <property type="match status" value="1"/>
</dbReference>
<comment type="similarity">
    <text evidence="1">Belongs to the short-chain dehydrogenases/reductases (SDR) family.</text>
</comment>
<name>A0A329CWL2_9BURK</name>
<dbReference type="EC" id="1.1.1.127" evidence="5"/>
<reference evidence="9 10" key="1">
    <citation type="submission" date="2018-06" db="EMBL/GenBank/DDBJ databases">
        <title>Genomic Encyclopedia of Type Strains, Phase III (KMG-III): the genomes of soil and plant-associated and newly described type strains.</title>
        <authorList>
            <person name="Whitman W."/>
        </authorList>
    </citation>
    <scope>NUCLEOTIDE SEQUENCE [LARGE SCALE GENOMIC DNA]</scope>
    <source>
        <strain evidence="9 10">LMG 23644</strain>
    </source>
</reference>
<dbReference type="EMBL" id="QLTK01000001">
    <property type="protein sequence ID" value="RAS38820.1"/>
    <property type="molecule type" value="Genomic_DNA"/>
</dbReference>
<dbReference type="GO" id="GO:0008678">
    <property type="term" value="F:2-deoxy-D-gluconate 3-dehydrogenase activity"/>
    <property type="evidence" value="ECO:0007669"/>
    <property type="project" value="InterPro"/>
</dbReference>
<dbReference type="AlphaFoldDB" id="A0A329CWL2"/>
<dbReference type="OrthoDB" id="8653364at2"/>
<protein>
    <recommendedName>
        <fullName evidence="6">2-dehydro-3-deoxy-D-gluconate 5-dehydrogenase</fullName>
        <ecNumber evidence="5">1.1.1.127</ecNumber>
    </recommendedName>
    <alternativeName>
        <fullName evidence="7">2-keto-3-deoxygluconate 5-dehydrogenase</fullName>
    </alternativeName>
    <alternativeName>
        <fullName evidence="8">2-keto-3-deoxygluconate oxidoreductase</fullName>
    </alternativeName>
</protein>
<comment type="catalytic activity">
    <reaction evidence="4">
        <text>2-dehydro-3-deoxy-D-gluconate + NAD(+) = 3-deoxy-D-glycero-2,5-hexodiulosonate + NADH + H(+)</text>
        <dbReference type="Rhea" id="RHEA:24232"/>
        <dbReference type="ChEBI" id="CHEBI:15378"/>
        <dbReference type="ChEBI" id="CHEBI:29071"/>
        <dbReference type="ChEBI" id="CHEBI:57540"/>
        <dbReference type="ChEBI" id="CHEBI:57945"/>
        <dbReference type="ChEBI" id="CHEBI:57990"/>
        <dbReference type="EC" id="1.1.1.127"/>
    </reaction>
</comment>
<dbReference type="STRING" id="1169143.GCA_000383275_01155"/>
<dbReference type="Gene3D" id="3.40.50.720">
    <property type="entry name" value="NAD(P)-binding Rossmann-like Domain"/>
    <property type="match status" value="1"/>
</dbReference>
<accession>A0A329CWL2</accession>
<organism evidence="9 10">
    <name type="scientific">Paraburkholderia bryophila</name>
    <dbReference type="NCBI Taxonomy" id="420952"/>
    <lineage>
        <taxon>Bacteria</taxon>
        <taxon>Pseudomonadati</taxon>
        <taxon>Pseudomonadota</taxon>
        <taxon>Betaproteobacteria</taxon>
        <taxon>Burkholderiales</taxon>
        <taxon>Burkholderiaceae</taxon>
        <taxon>Paraburkholderia</taxon>
    </lineage>
</organism>